<keyword evidence="1" id="KW-0732">Signal</keyword>
<evidence type="ECO:0000313" key="2">
    <source>
        <dbReference type="EMBL" id="OOH97148.1"/>
    </source>
</evidence>
<keyword evidence="3" id="KW-1185">Reference proteome</keyword>
<comment type="caution">
    <text evidence="2">The sequence shown here is derived from an EMBL/GenBank/DDBJ whole genome shotgun (WGS) entry which is preliminary data.</text>
</comment>
<name>A0A1T3HZU1_ELIME</name>
<sequence>MIIKYVTAAILALSSFHIKAQQFSYNPDLVIGHRSYTYLHNVTYQFNDKIKVNNLTLFDTEYTNDKENIFFIRNMVSYNVSKKVAFSAAFGMKNPGAFFSLFAHYKTAKPTYSLSYTVGTTYQKGFTLEQSLSAEYTPYLTDDLQAYFNLLVIANLNFDGYQRGLQFLRLGLKQNKLSYGIAINLDQWNNGKKTLENAGTFVRYNF</sequence>
<evidence type="ECO:0008006" key="4">
    <source>
        <dbReference type="Google" id="ProtNLM"/>
    </source>
</evidence>
<proteinExistence type="predicted"/>
<dbReference type="OrthoDB" id="956577at2"/>
<protein>
    <recommendedName>
        <fullName evidence="4">DUF5020 domain-containing protein</fullName>
    </recommendedName>
</protein>
<dbReference type="RefSeq" id="WP_070905373.1">
    <property type="nucleotide sequence ID" value="NZ_CP016378.1"/>
</dbReference>
<dbReference type="eggNOG" id="ENOG5032RBB">
    <property type="taxonomic scope" value="Bacteria"/>
</dbReference>
<dbReference type="Proteomes" id="UP000188947">
    <property type="component" value="Unassembled WGS sequence"/>
</dbReference>
<organism evidence="2 3">
    <name type="scientific">Elizabethkingia meningoseptica</name>
    <name type="common">Chryseobacterium meningosepticum</name>
    <dbReference type="NCBI Taxonomy" id="238"/>
    <lineage>
        <taxon>Bacteria</taxon>
        <taxon>Pseudomonadati</taxon>
        <taxon>Bacteroidota</taxon>
        <taxon>Flavobacteriia</taxon>
        <taxon>Flavobacteriales</taxon>
        <taxon>Weeksellaceae</taxon>
        <taxon>Elizabethkingia</taxon>
    </lineage>
</organism>
<feature type="signal peptide" evidence="1">
    <location>
        <begin position="1"/>
        <end position="20"/>
    </location>
</feature>
<reference evidence="2 3" key="1">
    <citation type="submission" date="2016-11" db="EMBL/GenBank/DDBJ databases">
        <title>Genome sequence and comparative genomic analysis of clinical strain Elizabethkingia meningoseptica 61421 PRCM.</title>
        <authorList>
            <person name="Wang M."/>
            <person name="Hu S."/>
            <person name="Cao L."/>
            <person name="Jiang T."/>
            <person name="Zhou Y."/>
            <person name="Ming D."/>
        </authorList>
    </citation>
    <scope>NUCLEOTIDE SEQUENCE [LARGE SCALE GENOMIC DNA]</scope>
    <source>
        <strain evidence="2 3">61421 PRCM</strain>
    </source>
</reference>
<feature type="chain" id="PRO_5030034694" description="DUF5020 domain-containing protein" evidence="1">
    <location>
        <begin position="21"/>
        <end position="206"/>
    </location>
</feature>
<evidence type="ECO:0000313" key="3">
    <source>
        <dbReference type="Proteomes" id="UP000188947"/>
    </source>
</evidence>
<dbReference type="EMBL" id="MPOG01000006">
    <property type="protein sequence ID" value="OOH97148.1"/>
    <property type="molecule type" value="Genomic_DNA"/>
</dbReference>
<gene>
    <name evidence="2" type="ORF">BMF97_04600</name>
</gene>
<accession>A0A1T3HZU1</accession>
<dbReference type="AlphaFoldDB" id="A0A1T3HZU1"/>
<dbReference type="STRING" id="238.BBD35_07640"/>
<evidence type="ECO:0000256" key="1">
    <source>
        <dbReference type="SAM" id="SignalP"/>
    </source>
</evidence>